<sequence length="355" mass="39963">MSVLCDLTAAGIIERDKNNDVLWTWAYPSITPEQREFLISKSCLGTDNPLPVSFLYGQWKGTWYYISIIDVEDSNTVLSQLTQFAMVLLCKDFNPEKYSVLCQLFGKQYLQTGSAAAMLERYLSVLTRGTCNSDENGKFSVNDYGAKEAYAKSQIKEIIQTFGVETILIYTAILLKKRIAVYVPPHSLKLLLVYTRSIPAFAWHRQNWNVLHSYVQLTDDEIENLQVHSHYVAGFTEAAVEGRDDLYDIFINVPNSQITIASHAKESMSMGKLHKDIALLMVAKAEEESLSDIDIIKEIATKTQELLNNLKSLGTVDEESGKPSLTLETLKERKMPPATESFLFSLAACEGFIKL</sequence>
<dbReference type="GO" id="GO:0015031">
    <property type="term" value="P:protein transport"/>
    <property type="evidence" value="ECO:0007669"/>
    <property type="project" value="TreeGrafter"/>
</dbReference>
<keyword evidence="7" id="KW-1185">Reference proteome</keyword>
<organism evidence="6 7">
    <name type="scientific">Elysia crispata</name>
    <name type="common">lettuce slug</name>
    <dbReference type="NCBI Taxonomy" id="231223"/>
    <lineage>
        <taxon>Eukaryota</taxon>
        <taxon>Metazoa</taxon>
        <taxon>Spiralia</taxon>
        <taxon>Lophotrochozoa</taxon>
        <taxon>Mollusca</taxon>
        <taxon>Gastropoda</taxon>
        <taxon>Heterobranchia</taxon>
        <taxon>Euthyneura</taxon>
        <taxon>Panpulmonata</taxon>
        <taxon>Sacoglossa</taxon>
        <taxon>Placobranchoidea</taxon>
        <taxon>Plakobranchidae</taxon>
        <taxon>Elysia</taxon>
    </lineage>
</organism>
<evidence type="ECO:0000259" key="5">
    <source>
        <dbReference type="PROSITE" id="PS50211"/>
    </source>
</evidence>
<comment type="caution">
    <text evidence="6">The sequence shown here is derived from an EMBL/GenBank/DDBJ whole genome shotgun (WGS) entry which is preliminary data.</text>
</comment>
<evidence type="ECO:0000256" key="3">
    <source>
        <dbReference type="ARBA" id="ARBA00022658"/>
    </source>
</evidence>
<dbReference type="PANTHER" id="PTHR28544:SF1">
    <property type="entry name" value="DENN DOMAIN-CONTAINING PROTEIN 10-RELATED"/>
    <property type="match status" value="1"/>
</dbReference>
<dbReference type="Proteomes" id="UP001283361">
    <property type="component" value="Unassembled WGS sequence"/>
</dbReference>
<evidence type="ECO:0000256" key="4">
    <source>
        <dbReference type="ARBA" id="ARBA00022753"/>
    </source>
</evidence>
<dbReference type="InterPro" id="IPR037516">
    <property type="entry name" value="Tripartite_DENN"/>
</dbReference>
<dbReference type="AlphaFoldDB" id="A0AAE0YFU3"/>
<dbReference type="PANTHER" id="PTHR28544">
    <property type="entry name" value="PROTEIN FAM45A-RELATED"/>
    <property type="match status" value="1"/>
</dbReference>
<feature type="domain" description="UDENN" evidence="5">
    <location>
        <begin position="1"/>
        <end position="355"/>
    </location>
</feature>
<accession>A0AAE0YFU3</accession>
<dbReference type="GO" id="GO:0031267">
    <property type="term" value="F:small GTPase binding"/>
    <property type="evidence" value="ECO:0007669"/>
    <property type="project" value="TreeGrafter"/>
</dbReference>
<keyword evidence="3" id="KW-0344">Guanine-nucleotide releasing factor</keyword>
<name>A0AAE0YFU3_9GAST</name>
<evidence type="ECO:0000256" key="2">
    <source>
        <dbReference type="ARBA" id="ARBA00008641"/>
    </source>
</evidence>
<proteinExistence type="inferred from homology"/>
<dbReference type="PROSITE" id="PS50211">
    <property type="entry name" value="DENN"/>
    <property type="match status" value="1"/>
</dbReference>
<reference evidence="6" key="1">
    <citation type="journal article" date="2023" name="G3 (Bethesda)">
        <title>A reference genome for the long-term kleptoplast-retaining sea slug Elysia crispata morphotype clarki.</title>
        <authorList>
            <person name="Eastman K.E."/>
            <person name="Pendleton A.L."/>
            <person name="Shaikh M.A."/>
            <person name="Suttiyut T."/>
            <person name="Ogas R."/>
            <person name="Tomko P."/>
            <person name="Gavelis G."/>
            <person name="Widhalm J.R."/>
            <person name="Wisecaver J.H."/>
        </authorList>
    </citation>
    <scope>NUCLEOTIDE SEQUENCE</scope>
    <source>
        <strain evidence="6">ECLA1</strain>
    </source>
</reference>
<dbReference type="GO" id="GO:0005770">
    <property type="term" value="C:late endosome"/>
    <property type="evidence" value="ECO:0007669"/>
    <property type="project" value="UniProtKB-SubCell"/>
</dbReference>
<dbReference type="InterPro" id="IPR018626">
    <property type="entry name" value="LCHN/Anr2"/>
</dbReference>
<comment type="similarity">
    <text evidence="2">Belongs to the DENND10 family.</text>
</comment>
<protein>
    <recommendedName>
        <fullName evidence="5">UDENN domain-containing protein</fullName>
    </recommendedName>
</protein>
<keyword evidence="4" id="KW-0967">Endosome</keyword>
<evidence type="ECO:0000313" key="6">
    <source>
        <dbReference type="EMBL" id="KAK3743183.1"/>
    </source>
</evidence>
<dbReference type="GO" id="GO:2000641">
    <property type="term" value="P:regulation of early endosome to late endosome transport"/>
    <property type="evidence" value="ECO:0007669"/>
    <property type="project" value="TreeGrafter"/>
</dbReference>
<dbReference type="EMBL" id="JAWDGP010006323">
    <property type="protein sequence ID" value="KAK3743183.1"/>
    <property type="molecule type" value="Genomic_DNA"/>
</dbReference>
<comment type="subcellular location">
    <subcellularLocation>
        <location evidence="1">Late endosome</location>
    </subcellularLocation>
</comment>
<gene>
    <name evidence="6" type="ORF">RRG08_064039</name>
</gene>
<evidence type="ECO:0000313" key="7">
    <source>
        <dbReference type="Proteomes" id="UP001283361"/>
    </source>
</evidence>
<evidence type="ECO:0000256" key="1">
    <source>
        <dbReference type="ARBA" id="ARBA00004603"/>
    </source>
</evidence>
<dbReference type="Pfam" id="PF09804">
    <property type="entry name" value="DENND11"/>
    <property type="match status" value="1"/>
</dbReference>
<dbReference type="GO" id="GO:0005085">
    <property type="term" value="F:guanyl-nucleotide exchange factor activity"/>
    <property type="evidence" value="ECO:0007669"/>
    <property type="project" value="UniProtKB-KW"/>
</dbReference>
<dbReference type="InterPro" id="IPR042431">
    <property type="entry name" value="FAM45"/>
</dbReference>